<proteinExistence type="predicted"/>
<evidence type="ECO:0000313" key="2">
    <source>
        <dbReference type="Proteomes" id="UP001058267"/>
    </source>
</evidence>
<accession>A0ABY5VBD4</accession>
<gene>
    <name evidence="1" type="ORF">NQ519_04955</name>
</gene>
<keyword evidence="2" id="KW-1185">Reference proteome</keyword>
<dbReference type="Proteomes" id="UP001058267">
    <property type="component" value="Chromosome"/>
</dbReference>
<protein>
    <submittedName>
        <fullName evidence="1">Uncharacterized protein</fullName>
    </submittedName>
</protein>
<sequence>MNTLEIPGRGIRIDIPATYDEMTGRQVVHIMQCLAKHRAGLMSIDEFRVRVLYKLCGIRRTLRSAIRTAWHPETPAQRERRAEQVALLCDQLLGGILEKTSDGYQIRFDSVRNFWPSVRIGWRRLFGPAEALLDISFAEFRGASDEMQLYLQTNDEHHLDRMLACLYRPAGPLQPSGRRVVPYSPDTLDRYAGLCHRFKPWQKQLMLLWFSACVRYMQTGRFIIGSQEISFAELFSSETPEDGESLGWITLLYDLAEKRIFGSIEEADRQGLVEILSLLYHYKKRNDAAARKKR</sequence>
<organism evidence="1 2">
    <name type="scientific">Alistipes senegalensis JC50</name>
    <dbReference type="NCBI Taxonomy" id="1033732"/>
    <lineage>
        <taxon>Bacteria</taxon>
        <taxon>Pseudomonadati</taxon>
        <taxon>Bacteroidota</taxon>
        <taxon>Bacteroidia</taxon>
        <taxon>Bacteroidales</taxon>
        <taxon>Rikenellaceae</taxon>
        <taxon>Alistipes</taxon>
    </lineage>
</organism>
<dbReference type="EMBL" id="CP102252">
    <property type="protein sequence ID" value="UWN66186.1"/>
    <property type="molecule type" value="Genomic_DNA"/>
</dbReference>
<name>A0ABY5VBD4_9BACT</name>
<evidence type="ECO:0000313" key="1">
    <source>
        <dbReference type="EMBL" id="UWN66186.1"/>
    </source>
</evidence>
<dbReference type="RefSeq" id="WP_019152268.1">
    <property type="nucleotide sequence ID" value="NZ_CP102252.1"/>
</dbReference>
<reference evidence="1" key="1">
    <citation type="journal article" date="2022" name="Cell">
        <title>Design, construction, and in vivo augmentation of a complex gut microbiome.</title>
        <authorList>
            <person name="Cheng A.G."/>
            <person name="Ho P.Y."/>
            <person name="Aranda-Diaz A."/>
            <person name="Jain S."/>
            <person name="Yu F.B."/>
            <person name="Meng X."/>
            <person name="Wang M."/>
            <person name="Iakiviak M."/>
            <person name="Nagashima K."/>
            <person name="Zhao A."/>
            <person name="Murugkar P."/>
            <person name="Patil A."/>
            <person name="Atabakhsh K."/>
            <person name="Weakley A."/>
            <person name="Yan J."/>
            <person name="Brumbaugh A.R."/>
            <person name="Higginbottom S."/>
            <person name="Dimas A."/>
            <person name="Shiver A.L."/>
            <person name="Deutschbauer A."/>
            <person name="Neff N."/>
            <person name="Sonnenburg J.L."/>
            <person name="Huang K.C."/>
            <person name="Fischbach M.A."/>
        </authorList>
    </citation>
    <scope>NUCLEOTIDE SEQUENCE</scope>
    <source>
        <strain evidence="1">JC50</strain>
    </source>
</reference>